<dbReference type="Gene3D" id="3.40.50.2300">
    <property type="match status" value="2"/>
</dbReference>
<dbReference type="AlphaFoldDB" id="A0A251XAU6"/>
<dbReference type="Proteomes" id="UP000194798">
    <property type="component" value="Unassembled WGS sequence"/>
</dbReference>
<evidence type="ECO:0000313" key="6">
    <source>
        <dbReference type="Proteomes" id="UP000194798"/>
    </source>
</evidence>
<dbReference type="InterPro" id="IPR028082">
    <property type="entry name" value="Peripla_BP_I"/>
</dbReference>
<reference evidence="5 6" key="1">
    <citation type="submission" date="2016-12" db="EMBL/GenBank/DDBJ databases">
        <title>Thioflexothrix psekupsii D3 genome sequencing and assembly.</title>
        <authorList>
            <person name="Fomenkov A."/>
            <person name="Vincze T."/>
            <person name="Grabovich M."/>
            <person name="Anton B.P."/>
            <person name="Dubinina G."/>
            <person name="Orlova M."/>
            <person name="Belousova E."/>
            <person name="Roberts R.J."/>
        </authorList>
    </citation>
    <scope>NUCLEOTIDE SEQUENCE [LARGE SCALE GENOMIC DNA]</scope>
    <source>
        <strain evidence="5">D3</strain>
    </source>
</reference>
<dbReference type="SUPFAM" id="SSF53822">
    <property type="entry name" value="Periplasmic binding protein-like I"/>
    <property type="match status" value="1"/>
</dbReference>
<evidence type="ECO:0000256" key="2">
    <source>
        <dbReference type="ARBA" id="ARBA00007639"/>
    </source>
</evidence>
<accession>A0A251XAU6</accession>
<feature type="domain" description="Periplasmic binding protein" evidence="4">
    <location>
        <begin position="44"/>
        <end position="293"/>
    </location>
</feature>
<comment type="caution">
    <text evidence="5">The sequence shown here is derived from an EMBL/GenBank/DDBJ whole genome shotgun (WGS) entry which is preliminary data.</text>
</comment>
<comment type="similarity">
    <text evidence="2">Belongs to the bacterial solute-binding protein 2 family.</text>
</comment>
<dbReference type="Pfam" id="PF13407">
    <property type="entry name" value="Peripla_BP_4"/>
    <property type="match status" value="1"/>
</dbReference>
<gene>
    <name evidence="5" type="ORF">TPSD3_03255</name>
</gene>
<proteinExistence type="inferred from homology"/>
<dbReference type="PANTHER" id="PTHR46847">
    <property type="entry name" value="D-ALLOSE-BINDING PERIPLASMIC PROTEIN-RELATED"/>
    <property type="match status" value="1"/>
</dbReference>
<dbReference type="RefSeq" id="WP_086487149.1">
    <property type="nucleotide sequence ID" value="NZ_MSLT01000006.1"/>
</dbReference>
<comment type="subcellular location">
    <subcellularLocation>
        <location evidence="1">Cell envelope</location>
    </subcellularLocation>
</comment>
<dbReference type="GO" id="GO:0055085">
    <property type="term" value="P:transmembrane transport"/>
    <property type="evidence" value="ECO:0007669"/>
    <property type="project" value="UniProtKB-ARBA"/>
</dbReference>
<name>A0A251XAU6_9GAMM</name>
<dbReference type="OrthoDB" id="9805127at2"/>
<dbReference type="GO" id="GO:0030246">
    <property type="term" value="F:carbohydrate binding"/>
    <property type="evidence" value="ECO:0007669"/>
    <property type="project" value="UniProtKB-ARBA"/>
</dbReference>
<evidence type="ECO:0000259" key="4">
    <source>
        <dbReference type="Pfam" id="PF13407"/>
    </source>
</evidence>
<dbReference type="GO" id="GO:0030313">
    <property type="term" value="C:cell envelope"/>
    <property type="evidence" value="ECO:0007669"/>
    <property type="project" value="UniProtKB-SubCell"/>
</dbReference>
<organism evidence="5 6">
    <name type="scientific">Thioflexithrix psekupsensis</name>
    <dbReference type="NCBI Taxonomy" id="1570016"/>
    <lineage>
        <taxon>Bacteria</taxon>
        <taxon>Pseudomonadati</taxon>
        <taxon>Pseudomonadota</taxon>
        <taxon>Gammaproteobacteria</taxon>
        <taxon>Thiotrichales</taxon>
        <taxon>Thioflexithrix</taxon>
    </lineage>
</organism>
<protein>
    <recommendedName>
        <fullName evidence="4">Periplasmic binding protein domain-containing protein</fullName>
    </recommendedName>
</protein>
<dbReference type="InterPro" id="IPR025997">
    <property type="entry name" value="SBP_2_dom"/>
</dbReference>
<dbReference type="PANTHER" id="PTHR46847:SF1">
    <property type="entry name" value="D-ALLOSE-BINDING PERIPLASMIC PROTEIN-RELATED"/>
    <property type="match status" value="1"/>
</dbReference>
<evidence type="ECO:0000256" key="3">
    <source>
        <dbReference type="ARBA" id="ARBA00022729"/>
    </source>
</evidence>
<dbReference type="CDD" id="cd06308">
    <property type="entry name" value="PBP1_sensor_kinase-like"/>
    <property type="match status" value="1"/>
</dbReference>
<evidence type="ECO:0000256" key="1">
    <source>
        <dbReference type="ARBA" id="ARBA00004196"/>
    </source>
</evidence>
<keyword evidence="3" id="KW-0732">Signal</keyword>
<sequence length="322" mass="35682">MFNNQLIQILIILTIGFISPVNKADTDLSFLAQRVDAQQRPFLIGFAQDDLSNDWRAAQVRDLQKALEPYKEYITLHVTNARGQTAQQIKDIEDLAQKNIDLLITSPRDAAAMTPVISQIYQAGVPVILLSRRTLNDDYTLFIGASNRDIGRRAADFFGQQEKPLNLLILQHIPSSTPGIQRTEGFLEMLPRYPHLNIVGIKRADSLRALAIQAVEQAIAEGLSFNAIYAQSDSMASGARLALQHADIDPATIMIVGIDYINEARAAIRAGTQTASFTYPTFGQAGAEYALKILQQQPIPKEIMLESVLVTKDNVEHIDPIF</sequence>
<keyword evidence="6" id="KW-1185">Reference proteome</keyword>
<evidence type="ECO:0000313" key="5">
    <source>
        <dbReference type="EMBL" id="OUD15552.1"/>
    </source>
</evidence>
<dbReference type="EMBL" id="MSLT01000006">
    <property type="protein sequence ID" value="OUD15552.1"/>
    <property type="molecule type" value="Genomic_DNA"/>
</dbReference>